<feature type="region of interest" description="Disordered" evidence="1">
    <location>
        <begin position="57"/>
        <end position="86"/>
    </location>
</feature>
<feature type="compositionally biased region" description="Low complexity" evidence="1">
    <location>
        <begin position="63"/>
        <end position="86"/>
    </location>
</feature>
<comment type="caution">
    <text evidence="2">The sequence shown here is derived from an EMBL/GenBank/DDBJ whole genome shotgun (WGS) entry which is preliminary data.</text>
</comment>
<protein>
    <submittedName>
        <fullName evidence="2">Uncharacterized protein</fullName>
    </submittedName>
</protein>
<gene>
    <name evidence="2" type="ORF">ACEZDE_26815</name>
</gene>
<evidence type="ECO:0000313" key="3">
    <source>
        <dbReference type="Proteomes" id="UP001592531"/>
    </source>
</evidence>
<sequence>MDGDPEGMVGTEAVVDAEAVVDQVQSARARVRAAVASHDAGALSAAMDKLEEALHRAREDGVDVPAAPVAPAGPAAPGNPVLPENR</sequence>
<reference evidence="2 3" key="1">
    <citation type="submission" date="2024-09" db="EMBL/GenBank/DDBJ databases">
        <authorList>
            <person name="Lee S.D."/>
        </authorList>
    </citation>
    <scope>NUCLEOTIDE SEQUENCE [LARGE SCALE GENOMIC DNA]</scope>
    <source>
        <strain evidence="2 3">N8-3</strain>
    </source>
</reference>
<dbReference type="EMBL" id="JBHFAB010000024">
    <property type="protein sequence ID" value="MFC1420227.1"/>
    <property type="molecule type" value="Genomic_DNA"/>
</dbReference>
<accession>A0ABV6W2L1</accession>
<organism evidence="2 3">
    <name type="scientific">Streptacidiphilus cavernicola</name>
    <dbReference type="NCBI Taxonomy" id="3342716"/>
    <lineage>
        <taxon>Bacteria</taxon>
        <taxon>Bacillati</taxon>
        <taxon>Actinomycetota</taxon>
        <taxon>Actinomycetes</taxon>
        <taxon>Kitasatosporales</taxon>
        <taxon>Streptomycetaceae</taxon>
        <taxon>Streptacidiphilus</taxon>
    </lineage>
</organism>
<keyword evidence="3" id="KW-1185">Reference proteome</keyword>
<proteinExistence type="predicted"/>
<name>A0ABV6W2L1_9ACTN</name>
<dbReference type="Proteomes" id="UP001592531">
    <property type="component" value="Unassembled WGS sequence"/>
</dbReference>
<evidence type="ECO:0000256" key="1">
    <source>
        <dbReference type="SAM" id="MobiDB-lite"/>
    </source>
</evidence>
<dbReference type="RefSeq" id="WP_380541052.1">
    <property type="nucleotide sequence ID" value="NZ_JBHFAB010000024.1"/>
</dbReference>
<evidence type="ECO:0000313" key="2">
    <source>
        <dbReference type="EMBL" id="MFC1420227.1"/>
    </source>
</evidence>